<dbReference type="PANTHER" id="PTHR44051">
    <property type="entry name" value="GLUTATHIONE S-TRANSFERASE-RELATED"/>
    <property type="match status" value="1"/>
</dbReference>
<dbReference type="GO" id="GO:0016740">
    <property type="term" value="F:transferase activity"/>
    <property type="evidence" value="ECO:0007669"/>
    <property type="project" value="UniProtKB-KW"/>
</dbReference>
<dbReference type="PANTHER" id="PTHR44051:SF8">
    <property type="entry name" value="GLUTATHIONE S-TRANSFERASE GSTA"/>
    <property type="match status" value="1"/>
</dbReference>
<dbReference type="InterPro" id="IPR036282">
    <property type="entry name" value="Glutathione-S-Trfase_C_sf"/>
</dbReference>
<proteinExistence type="predicted"/>
<dbReference type="SFLD" id="SFLDG00358">
    <property type="entry name" value="Main_(cytGST)"/>
    <property type="match status" value="1"/>
</dbReference>
<feature type="domain" description="GST C-terminal" evidence="2">
    <location>
        <begin position="85"/>
        <end position="204"/>
    </location>
</feature>
<keyword evidence="4" id="KW-1185">Reference proteome</keyword>
<dbReference type="Proteomes" id="UP000184144">
    <property type="component" value="Unassembled WGS sequence"/>
</dbReference>
<gene>
    <name evidence="3" type="ORF">SAMN05444273_104318</name>
</gene>
<dbReference type="PROSITE" id="PS50404">
    <property type="entry name" value="GST_NTER"/>
    <property type="match status" value="1"/>
</dbReference>
<dbReference type="SFLD" id="SFLDS00019">
    <property type="entry name" value="Glutathione_Transferase_(cytos"/>
    <property type="match status" value="1"/>
</dbReference>
<dbReference type="RefSeq" id="WP_073143642.1">
    <property type="nucleotide sequence ID" value="NZ_FQUV01000004.1"/>
</dbReference>
<protein>
    <submittedName>
        <fullName evidence="3">Glutathione S-transferase</fullName>
    </submittedName>
</protein>
<dbReference type="AlphaFoldDB" id="A0A1M4ZTM7"/>
<dbReference type="InterPro" id="IPR004046">
    <property type="entry name" value="GST_C"/>
</dbReference>
<dbReference type="EMBL" id="FQUV01000004">
    <property type="protein sequence ID" value="SHF21354.1"/>
    <property type="molecule type" value="Genomic_DNA"/>
</dbReference>
<feature type="domain" description="GST N-terminal" evidence="1">
    <location>
        <begin position="1"/>
        <end position="80"/>
    </location>
</feature>
<dbReference type="CDD" id="cd03057">
    <property type="entry name" value="GST_N_Beta"/>
    <property type="match status" value="1"/>
</dbReference>
<sequence length="204" mass="22416">MLTLYYAKGTAALPVHIALEEAGAAYDLHLLEFANKDHLQPEYLAINPKGRVPALVTPDGVLTETPALLAYIGQVFEAAKLIPDTPFGFAKAQEFNQYLAATVHVAHAHKHRGARWSDDAASQDAMRAKVASNMTECAGLIETRYLQGPWVMGEQYTVCDPYLFLVARWLKGDGVDDSAFPNILAHRARVEARPAVQAVLKHHD</sequence>
<evidence type="ECO:0000313" key="3">
    <source>
        <dbReference type="EMBL" id="SHF21354.1"/>
    </source>
</evidence>
<dbReference type="Gene3D" id="1.20.1050.10">
    <property type="match status" value="1"/>
</dbReference>
<organism evidence="3 4">
    <name type="scientific">Litoreibacter ascidiaceicola</name>
    <dbReference type="NCBI Taxonomy" id="1486859"/>
    <lineage>
        <taxon>Bacteria</taxon>
        <taxon>Pseudomonadati</taxon>
        <taxon>Pseudomonadota</taxon>
        <taxon>Alphaproteobacteria</taxon>
        <taxon>Rhodobacterales</taxon>
        <taxon>Roseobacteraceae</taxon>
        <taxon>Litoreibacter</taxon>
    </lineage>
</organism>
<evidence type="ECO:0000259" key="1">
    <source>
        <dbReference type="PROSITE" id="PS50404"/>
    </source>
</evidence>
<dbReference type="Gene3D" id="3.40.30.10">
    <property type="entry name" value="Glutaredoxin"/>
    <property type="match status" value="1"/>
</dbReference>
<accession>A0A1M4ZTM7</accession>
<dbReference type="InterPro" id="IPR010987">
    <property type="entry name" value="Glutathione-S-Trfase_C-like"/>
</dbReference>
<dbReference type="Pfam" id="PF02798">
    <property type="entry name" value="GST_N"/>
    <property type="match status" value="1"/>
</dbReference>
<name>A0A1M4ZTM7_9RHOB</name>
<dbReference type="InterPro" id="IPR004045">
    <property type="entry name" value="Glutathione_S-Trfase_N"/>
</dbReference>
<evidence type="ECO:0000259" key="2">
    <source>
        <dbReference type="PROSITE" id="PS50405"/>
    </source>
</evidence>
<dbReference type="SFLD" id="SFLDG01150">
    <property type="entry name" value="Main.1:_Beta-like"/>
    <property type="match status" value="1"/>
</dbReference>
<reference evidence="4" key="1">
    <citation type="submission" date="2016-11" db="EMBL/GenBank/DDBJ databases">
        <authorList>
            <person name="Varghese N."/>
            <person name="Submissions S."/>
        </authorList>
    </citation>
    <scope>NUCLEOTIDE SEQUENCE [LARGE SCALE GENOMIC DNA]</scope>
    <source>
        <strain evidence="4">DSM 100566</strain>
    </source>
</reference>
<evidence type="ECO:0000313" key="4">
    <source>
        <dbReference type="Proteomes" id="UP000184144"/>
    </source>
</evidence>
<dbReference type="CDD" id="cd03188">
    <property type="entry name" value="GST_C_Beta"/>
    <property type="match status" value="1"/>
</dbReference>
<dbReference type="InterPro" id="IPR040079">
    <property type="entry name" value="Glutathione_S-Trfase"/>
</dbReference>
<keyword evidence="3" id="KW-0808">Transferase</keyword>
<dbReference type="SUPFAM" id="SSF52833">
    <property type="entry name" value="Thioredoxin-like"/>
    <property type="match status" value="1"/>
</dbReference>
<dbReference type="SUPFAM" id="SSF47616">
    <property type="entry name" value="GST C-terminal domain-like"/>
    <property type="match status" value="1"/>
</dbReference>
<dbReference type="InterPro" id="IPR036249">
    <property type="entry name" value="Thioredoxin-like_sf"/>
</dbReference>
<dbReference type="OrthoDB" id="7583243at2"/>
<dbReference type="PROSITE" id="PS50405">
    <property type="entry name" value="GST_CTER"/>
    <property type="match status" value="1"/>
</dbReference>
<dbReference type="Pfam" id="PF14497">
    <property type="entry name" value="GST_C_3"/>
    <property type="match status" value="1"/>
</dbReference>
<dbReference type="STRING" id="1486859.SAMN05444273_104318"/>